<sequence length="136" mass="15749">MLCVLYLRRHAALLLYSLLLLYLTHCIINPPVTILINVLFVLKCENCQGKRKTQRKLDYWKEYVIWNVDSCGTVNASVVRNAHPQKSEQVSIRRSPRAYFRMQDRMIKQAQAGPRPAQAMYCQANLPQSVTSVLRI</sequence>
<dbReference type="Proteomes" id="UP001215280">
    <property type="component" value="Unassembled WGS sequence"/>
</dbReference>
<gene>
    <name evidence="1" type="ORF">DFH07DRAFT_16889</name>
</gene>
<dbReference type="AlphaFoldDB" id="A0AAD7N5M1"/>
<reference evidence="1" key="1">
    <citation type="submission" date="2023-03" db="EMBL/GenBank/DDBJ databases">
        <title>Massive genome expansion in bonnet fungi (Mycena s.s.) driven by repeated elements and novel gene families across ecological guilds.</title>
        <authorList>
            <consortium name="Lawrence Berkeley National Laboratory"/>
            <person name="Harder C.B."/>
            <person name="Miyauchi S."/>
            <person name="Viragh M."/>
            <person name="Kuo A."/>
            <person name="Thoen E."/>
            <person name="Andreopoulos B."/>
            <person name="Lu D."/>
            <person name="Skrede I."/>
            <person name="Drula E."/>
            <person name="Henrissat B."/>
            <person name="Morin E."/>
            <person name="Kohler A."/>
            <person name="Barry K."/>
            <person name="LaButti K."/>
            <person name="Morin E."/>
            <person name="Salamov A."/>
            <person name="Lipzen A."/>
            <person name="Mereny Z."/>
            <person name="Hegedus B."/>
            <person name="Baldrian P."/>
            <person name="Stursova M."/>
            <person name="Weitz H."/>
            <person name="Taylor A."/>
            <person name="Grigoriev I.V."/>
            <person name="Nagy L.G."/>
            <person name="Martin F."/>
            <person name="Kauserud H."/>
        </authorList>
    </citation>
    <scope>NUCLEOTIDE SEQUENCE</scope>
    <source>
        <strain evidence="1">CBHHK188m</strain>
    </source>
</reference>
<comment type="caution">
    <text evidence="1">The sequence shown here is derived from an EMBL/GenBank/DDBJ whole genome shotgun (WGS) entry which is preliminary data.</text>
</comment>
<evidence type="ECO:0000313" key="1">
    <source>
        <dbReference type="EMBL" id="KAJ7745455.1"/>
    </source>
</evidence>
<keyword evidence="2" id="KW-1185">Reference proteome</keyword>
<evidence type="ECO:0000313" key="2">
    <source>
        <dbReference type="Proteomes" id="UP001215280"/>
    </source>
</evidence>
<organism evidence="1 2">
    <name type="scientific">Mycena maculata</name>
    <dbReference type="NCBI Taxonomy" id="230809"/>
    <lineage>
        <taxon>Eukaryota</taxon>
        <taxon>Fungi</taxon>
        <taxon>Dikarya</taxon>
        <taxon>Basidiomycota</taxon>
        <taxon>Agaricomycotina</taxon>
        <taxon>Agaricomycetes</taxon>
        <taxon>Agaricomycetidae</taxon>
        <taxon>Agaricales</taxon>
        <taxon>Marasmiineae</taxon>
        <taxon>Mycenaceae</taxon>
        <taxon>Mycena</taxon>
    </lineage>
</organism>
<dbReference type="EMBL" id="JARJLG010000103">
    <property type="protein sequence ID" value="KAJ7745455.1"/>
    <property type="molecule type" value="Genomic_DNA"/>
</dbReference>
<name>A0AAD7N5M1_9AGAR</name>
<protein>
    <submittedName>
        <fullName evidence="1">Uncharacterized protein</fullName>
    </submittedName>
</protein>
<accession>A0AAD7N5M1</accession>
<proteinExistence type="predicted"/>